<dbReference type="InterPro" id="IPR000326">
    <property type="entry name" value="PAP2/HPO"/>
</dbReference>
<feature type="transmembrane region" description="Helical" evidence="2">
    <location>
        <begin position="192"/>
        <end position="212"/>
    </location>
</feature>
<protein>
    <submittedName>
        <fullName evidence="4">Phosphatase PAP2 family protein</fullName>
    </submittedName>
</protein>
<dbReference type="SUPFAM" id="SSF48317">
    <property type="entry name" value="Acid phosphatase/Vanadium-dependent haloperoxidase"/>
    <property type="match status" value="1"/>
</dbReference>
<dbReference type="Gene3D" id="1.20.144.10">
    <property type="entry name" value="Phosphatidic acid phosphatase type 2/haloperoxidase"/>
    <property type="match status" value="2"/>
</dbReference>
<proteinExistence type="predicted"/>
<name>A0ABW1IG94_9PSEU</name>
<comment type="caution">
    <text evidence="4">The sequence shown here is derived from an EMBL/GenBank/DDBJ whole genome shotgun (WGS) entry which is preliminary data.</text>
</comment>
<feature type="transmembrane region" description="Helical" evidence="2">
    <location>
        <begin position="224"/>
        <end position="240"/>
    </location>
</feature>
<sequence>MRFADAEQSVGVALLAVWALVTALSVLGRVPRVGRLSTSTLIGTGVAAGLFALQATVVDAVADPDGISAADAPALHWFVEHRTSGATGLARVVSDAGGTAGMAVLAAAAALVLWFRRRRWEAAVVIVATAGAGVLVETLKNVYDRARPPLATRLAVETNYSLPSGHALGSFVVLGVLAAVAVVVLRGVVARAAAVAVAVLAVVVIGLSRLYLGVHWLTDVLDGWLVGGTWLALCVTLLVHRRPVPVPDPDPAVEMPAADDGAQPHPADPQTVRLVTGPPAEQVGDQPTVPVPRPDGRH</sequence>
<evidence type="ECO:0000256" key="2">
    <source>
        <dbReference type="SAM" id="Phobius"/>
    </source>
</evidence>
<dbReference type="Proteomes" id="UP001596119">
    <property type="component" value="Unassembled WGS sequence"/>
</dbReference>
<keyword evidence="2" id="KW-0812">Transmembrane</keyword>
<reference evidence="5" key="1">
    <citation type="journal article" date="2019" name="Int. J. Syst. Evol. Microbiol.">
        <title>The Global Catalogue of Microorganisms (GCM) 10K type strain sequencing project: providing services to taxonomists for standard genome sequencing and annotation.</title>
        <authorList>
            <consortium name="The Broad Institute Genomics Platform"/>
            <consortium name="The Broad Institute Genome Sequencing Center for Infectious Disease"/>
            <person name="Wu L."/>
            <person name="Ma J."/>
        </authorList>
    </citation>
    <scope>NUCLEOTIDE SEQUENCE [LARGE SCALE GENOMIC DNA]</scope>
    <source>
        <strain evidence="5">CGMCC 4.7397</strain>
    </source>
</reference>
<organism evidence="4 5">
    <name type="scientific">Pseudonocardia lutea</name>
    <dbReference type="NCBI Taxonomy" id="2172015"/>
    <lineage>
        <taxon>Bacteria</taxon>
        <taxon>Bacillati</taxon>
        <taxon>Actinomycetota</taxon>
        <taxon>Actinomycetes</taxon>
        <taxon>Pseudonocardiales</taxon>
        <taxon>Pseudonocardiaceae</taxon>
        <taxon>Pseudonocardia</taxon>
    </lineage>
</organism>
<evidence type="ECO:0000256" key="1">
    <source>
        <dbReference type="SAM" id="MobiDB-lite"/>
    </source>
</evidence>
<feature type="domain" description="Phosphatidic acid phosphatase type 2/haloperoxidase" evidence="3">
    <location>
        <begin position="123"/>
        <end position="235"/>
    </location>
</feature>
<feature type="region of interest" description="Disordered" evidence="1">
    <location>
        <begin position="249"/>
        <end position="298"/>
    </location>
</feature>
<dbReference type="InterPro" id="IPR036938">
    <property type="entry name" value="PAP2/HPO_sf"/>
</dbReference>
<evidence type="ECO:0000313" key="5">
    <source>
        <dbReference type="Proteomes" id="UP001596119"/>
    </source>
</evidence>
<feature type="compositionally biased region" description="Pro residues" evidence="1">
    <location>
        <begin position="289"/>
        <end position="298"/>
    </location>
</feature>
<feature type="transmembrane region" description="Helical" evidence="2">
    <location>
        <begin position="96"/>
        <end position="115"/>
    </location>
</feature>
<evidence type="ECO:0000313" key="4">
    <source>
        <dbReference type="EMBL" id="MFC5951804.1"/>
    </source>
</evidence>
<keyword evidence="2" id="KW-0472">Membrane</keyword>
<keyword evidence="2" id="KW-1133">Transmembrane helix</keyword>
<dbReference type="EMBL" id="JBHSQK010000084">
    <property type="protein sequence ID" value="MFC5951804.1"/>
    <property type="molecule type" value="Genomic_DNA"/>
</dbReference>
<accession>A0ABW1IG94</accession>
<feature type="transmembrane region" description="Helical" evidence="2">
    <location>
        <begin position="12"/>
        <end position="30"/>
    </location>
</feature>
<evidence type="ECO:0000259" key="3">
    <source>
        <dbReference type="SMART" id="SM00014"/>
    </source>
</evidence>
<dbReference type="Pfam" id="PF01569">
    <property type="entry name" value="PAP2"/>
    <property type="match status" value="1"/>
</dbReference>
<dbReference type="SMART" id="SM00014">
    <property type="entry name" value="acidPPc"/>
    <property type="match status" value="1"/>
</dbReference>
<gene>
    <name evidence="4" type="ORF">ACFQH9_26435</name>
</gene>
<dbReference type="RefSeq" id="WP_379570109.1">
    <property type="nucleotide sequence ID" value="NZ_JBHSQK010000084.1"/>
</dbReference>
<feature type="transmembrane region" description="Helical" evidence="2">
    <location>
        <begin position="122"/>
        <end position="143"/>
    </location>
</feature>
<dbReference type="PANTHER" id="PTHR14969:SF13">
    <property type="entry name" value="AT30094P"/>
    <property type="match status" value="1"/>
</dbReference>
<feature type="transmembrane region" description="Helical" evidence="2">
    <location>
        <begin position="163"/>
        <end position="185"/>
    </location>
</feature>
<dbReference type="CDD" id="cd03392">
    <property type="entry name" value="PAP2_like_2"/>
    <property type="match status" value="1"/>
</dbReference>
<keyword evidence="5" id="KW-1185">Reference proteome</keyword>
<dbReference type="PANTHER" id="PTHR14969">
    <property type="entry name" value="SPHINGOSINE-1-PHOSPHATE PHOSPHOHYDROLASE"/>
    <property type="match status" value="1"/>
</dbReference>